<dbReference type="PRINTS" id="PR01768">
    <property type="entry name" value="TRPVRECEPTOR"/>
</dbReference>
<dbReference type="Gene3D" id="1.25.40.20">
    <property type="entry name" value="Ankyrin repeat-containing domain"/>
    <property type="match status" value="1"/>
</dbReference>
<dbReference type="PANTHER" id="PTHR10582:SF5">
    <property type="entry name" value="TRANSIENT RECEPTOR POTENTIAL CATION CHANNEL SUBFAMILY V MEMBER 2"/>
    <property type="match status" value="1"/>
</dbReference>
<feature type="transmembrane region" description="Helical" evidence="17">
    <location>
        <begin position="485"/>
        <end position="505"/>
    </location>
</feature>
<evidence type="ECO:0000256" key="9">
    <source>
        <dbReference type="ARBA" id="ARBA00022989"/>
    </source>
</evidence>
<dbReference type="Gene3D" id="1.10.287.70">
    <property type="match status" value="1"/>
</dbReference>
<feature type="transmembrane region" description="Helical" evidence="17">
    <location>
        <begin position="446"/>
        <end position="464"/>
    </location>
</feature>
<feature type="transmembrane region" description="Helical" evidence="17">
    <location>
        <begin position="635"/>
        <end position="659"/>
    </location>
</feature>
<dbReference type="OrthoDB" id="533508at2759"/>
<name>A0A8T3E7Y1_9TELE</name>
<dbReference type="AlphaFoldDB" id="A0A8T3E7Y1"/>
<feature type="transmembrane region" description="Helical" evidence="17">
    <location>
        <begin position="511"/>
        <end position="530"/>
    </location>
</feature>
<feature type="repeat" description="ANK" evidence="15">
    <location>
        <begin position="177"/>
        <end position="209"/>
    </location>
</feature>
<evidence type="ECO:0000256" key="10">
    <source>
        <dbReference type="ARBA" id="ARBA00023043"/>
    </source>
</evidence>
<evidence type="ECO:0000256" key="7">
    <source>
        <dbReference type="ARBA" id="ARBA00022737"/>
    </source>
</evidence>
<keyword evidence="4" id="KW-0109">Calcium transport</keyword>
<dbReference type="GO" id="GO:0005262">
    <property type="term" value="F:calcium channel activity"/>
    <property type="evidence" value="ECO:0007669"/>
    <property type="project" value="UniProtKB-KW"/>
</dbReference>
<keyword evidence="9 17" id="KW-1133">Transmembrane helix</keyword>
<dbReference type="Proteomes" id="UP000829720">
    <property type="component" value="Unassembled WGS sequence"/>
</dbReference>
<evidence type="ECO:0000256" key="3">
    <source>
        <dbReference type="ARBA" id="ARBA00022475"/>
    </source>
</evidence>
<comment type="caution">
    <text evidence="19">The sequence shown here is derived from an EMBL/GenBank/DDBJ whole genome shotgun (WGS) entry which is preliminary data.</text>
</comment>
<evidence type="ECO:0000313" key="19">
    <source>
        <dbReference type="EMBL" id="KAI1902898.1"/>
    </source>
</evidence>
<dbReference type="InterPro" id="IPR024862">
    <property type="entry name" value="TRPV"/>
</dbReference>
<evidence type="ECO:0000259" key="18">
    <source>
        <dbReference type="Pfam" id="PF00520"/>
    </source>
</evidence>
<dbReference type="InterPro" id="IPR005821">
    <property type="entry name" value="Ion_trans_dom"/>
</dbReference>
<evidence type="ECO:0000256" key="2">
    <source>
        <dbReference type="ARBA" id="ARBA00022448"/>
    </source>
</evidence>
<feature type="transmembrane region" description="Helical" evidence="17">
    <location>
        <begin position="551"/>
        <end position="573"/>
    </location>
</feature>
<reference evidence="19" key="1">
    <citation type="submission" date="2021-01" db="EMBL/GenBank/DDBJ databases">
        <authorList>
            <person name="Zahm M."/>
            <person name="Roques C."/>
            <person name="Cabau C."/>
            <person name="Klopp C."/>
            <person name="Donnadieu C."/>
            <person name="Jouanno E."/>
            <person name="Lampietro C."/>
            <person name="Louis A."/>
            <person name="Herpin A."/>
            <person name="Echchiki A."/>
            <person name="Berthelot C."/>
            <person name="Parey E."/>
            <person name="Roest-Crollius H."/>
            <person name="Braasch I."/>
            <person name="Postlethwait J."/>
            <person name="Bobe J."/>
            <person name="Montfort J."/>
            <person name="Bouchez O."/>
            <person name="Begum T."/>
            <person name="Mejri S."/>
            <person name="Adams A."/>
            <person name="Chen W.-J."/>
            <person name="Guiguen Y."/>
        </authorList>
    </citation>
    <scope>NUCLEOTIDE SEQUENCE</scope>
    <source>
        <tissue evidence="19">Blood</tissue>
    </source>
</reference>
<keyword evidence="10 15" id="KW-0040">ANK repeat</keyword>
<feature type="transmembrane region" description="Helical" evidence="17">
    <location>
        <begin position="407"/>
        <end position="426"/>
    </location>
</feature>
<evidence type="ECO:0000256" key="16">
    <source>
        <dbReference type="SAM" id="MobiDB-lite"/>
    </source>
</evidence>
<dbReference type="PROSITE" id="PS50088">
    <property type="entry name" value="ANK_REPEAT"/>
    <property type="match status" value="1"/>
</dbReference>
<dbReference type="Pfam" id="PF00520">
    <property type="entry name" value="Ion_trans"/>
    <property type="match status" value="1"/>
</dbReference>
<protein>
    <recommendedName>
        <fullName evidence="18">Ion transport domain-containing protein</fullName>
    </recommendedName>
</protein>
<evidence type="ECO:0000313" key="20">
    <source>
        <dbReference type="Proteomes" id="UP000829720"/>
    </source>
</evidence>
<feature type="domain" description="Ion transport" evidence="18">
    <location>
        <begin position="485"/>
        <end position="671"/>
    </location>
</feature>
<keyword evidence="8" id="KW-0106">Calcium</keyword>
<dbReference type="GO" id="GO:0098703">
    <property type="term" value="P:calcium ion import across plasma membrane"/>
    <property type="evidence" value="ECO:0007669"/>
    <property type="project" value="TreeGrafter"/>
</dbReference>
<evidence type="ECO:0000256" key="17">
    <source>
        <dbReference type="SAM" id="Phobius"/>
    </source>
</evidence>
<dbReference type="FunFam" id="1.25.40.20:FF:000018">
    <property type="entry name" value="Transient receptor potential cation channel subfamily V member 1"/>
    <property type="match status" value="1"/>
</dbReference>
<dbReference type="NCBIfam" id="TIGR00870">
    <property type="entry name" value="trp"/>
    <property type="match status" value="1"/>
</dbReference>
<comment type="catalytic activity">
    <reaction evidence="14">
        <text>Ca(2+)(in) = Ca(2+)(out)</text>
        <dbReference type="Rhea" id="RHEA:29671"/>
        <dbReference type="ChEBI" id="CHEBI:29108"/>
    </reaction>
</comment>
<keyword evidence="2" id="KW-0813">Transport</keyword>
<dbReference type="Pfam" id="PF12796">
    <property type="entry name" value="Ank_2"/>
    <property type="match status" value="1"/>
</dbReference>
<feature type="compositionally biased region" description="Polar residues" evidence="16">
    <location>
        <begin position="1"/>
        <end position="13"/>
    </location>
</feature>
<keyword evidence="6 17" id="KW-0812">Transmembrane</keyword>
<gene>
    <name evidence="19" type="ORF">AGOR_G00021050</name>
</gene>
<dbReference type="GO" id="GO:0005886">
    <property type="term" value="C:plasma membrane"/>
    <property type="evidence" value="ECO:0007669"/>
    <property type="project" value="UniProtKB-SubCell"/>
</dbReference>
<dbReference type="PROSITE" id="PS50297">
    <property type="entry name" value="ANK_REP_REGION"/>
    <property type="match status" value="1"/>
</dbReference>
<keyword evidence="11" id="KW-0406">Ion transport</keyword>
<dbReference type="InterPro" id="IPR036770">
    <property type="entry name" value="Ankyrin_rpt-contain_sf"/>
</dbReference>
<evidence type="ECO:0000256" key="4">
    <source>
        <dbReference type="ARBA" id="ARBA00022568"/>
    </source>
</evidence>
<keyword evidence="5" id="KW-0107">Calcium channel</keyword>
<comment type="subcellular location">
    <subcellularLocation>
        <location evidence="1">Cell membrane</location>
        <topology evidence="1">Multi-pass membrane protein</topology>
    </subcellularLocation>
</comment>
<dbReference type="InterPro" id="IPR002110">
    <property type="entry name" value="Ankyrin_rpt"/>
</dbReference>
<sequence>MSSYNITETTPFSLETDDRTEDERARGKSAKNDRSSSGLGLGGSDKGPAPMDSDYQEEVPEDKPKIRFNLNFDKSINAATGNKGQKETRKFDMKRLFDAVTSGDMTQLDGLHQYLEENQKFLSDSLYQTNGKNALLKALLNLKNGRNDTVLYLLDIAERMGDLKKFVNAAHTDDYYKGQTALHIAIERRSSYFVQLLVQKGADVHAKACGKFFQVHEGVCFYFGELPLSLAACTNQLDIVDFLIDNPYQKVRITEKDSQGNMVLHALVTIADNTPENTEFVNKMYDEILTRAARVQPKAKLEDIENHQGLTPIKLAAKQGKFGIFTHMMQREFQEKETKHLSRKFTEWVYGPVHCSLYDLTSIDSYERNSVLEIIVYGSKILNRHEMLDVEPLHKLLEEKWNGYAKWMFHFNFFVYLAYLIIFTLVSYNRRAGTPPFPVEHSTKGYLEVSGHITSALGAVYFLYKAILDFKRKRPKLQTLLADGYCEILFFLQAVLFFISMVLYFCQKTEYVPVLVVCLALSWVNLLYFTRGYRSLGIYSVMIQKMIISDILRFLLVYVVFLFGFSAAVVTLLDDPGKNETESTKTSRFYFGPSEDKTGCKEPTFNGIAFTTLELFKFTIGMGDLEFTEKYQNRVVFYVLLISYIVLTYILLLNMLIALMNKTVDKMSQDSKSIWKLQRAITILDLERSLPHCLKDRLRSGVQKELGGKAGGDRRWCLRVEEVNWTKWNTDLGIINEDPGRYDVITPTSPTRGSTWHRTIRAFSRRGHRHQRRDHEMSSMATSPIYEGTPLSHMV</sequence>
<dbReference type="PANTHER" id="PTHR10582">
    <property type="entry name" value="TRANSIENT RECEPTOR POTENTIAL ION CHANNEL PROTEIN"/>
    <property type="match status" value="1"/>
</dbReference>
<organism evidence="19 20">
    <name type="scientific">Albula goreensis</name>
    <dbReference type="NCBI Taxonomy" id="1534307"/>
    <lineage>
        <taxon>Eukaryota</taxon>
        <taxon>Metazoa</taxon>
        <taxon>Chordata</taxon>
        <taxon>Craniata</taxon>
        <taxon>Vertebrata</taxon>
        <taxon>Euteleostomi</taxon>
        <taxon>Actinopterygii</taxon>
        <taxon>Neopterygii</taxon>
        <taxon>Teleostei</taxon>
        <taxon>Albuliformes</taxon>
        <taxon>Albulidae</taxon>
        <taxon>Albula</taxon>
    </lineage>
</organism>
<keyword evidence="3" id="KW-1003">Cell membrane</keyword>
<feature type="region of interest" description="Disordered" evidence="16">
    <location>
        <begin position="1"/>
        <end position="59"/>
    </location>
</feature>
<dbReference type="SMART" id="SM00248">
    <property type="entry name" value="ANK"/>
    <property type="match status" value="4"/>
</dbReference>
<evidence type="ECO:0000256" key="1">
    <source>
        <dbReference type="ARBA" id="ARBA00004651"/>
    </source>
</evidence>
<evidence type="ECO:0000256" key="6">
    <source>
        <dbReference type="ARBA" id="ARBA00022692"/>
    </source>
</evidence>
<evidence type="ECO:0000256" key="11">
    <source>
        <dbReference type="ARBA" id="ARBA00023065"/>
    </source>
</evidence>
<evidence type="ECO:0000256" key="5">
    <source>
        <dbReference type="ARBA" id="ARBA00022673"/>
    </source>
</evidence>
<accession>A0A8T3E7Y1</accession>
<evidence type="ECO:0000256" key="15">
    <source>
        <dbReference type="PROSITE-ProRule" id="PRU00023"/>
    </source>
</evidence>
<keyword evidence="7" id="KW-0677">Repeat</keyword>
<evidence type="ECO:0000256" key="14">
    <source>
        <dbReference type="ARBA" id="ARBA00036634"/>
    </source>
</evidence>
<keyword evidence="12 17" id="KW-0472">Membrane</keyword>
<keyword evidence="20" id="KW-1185">Reference proteome</keyword>
<dbReference type="SUPFAM" id="SSF48403">
    <property type="entry name" value="Ankyrin repeat"/>
    <property type="match status" value="1"/>
</dbReference>
<dbReference type="InterPro" id="IPR008347">
    <property type="entry name" value="TrpV1-4"/>
</dbReference>
<keyword evidence="13" id="KW-0407">Ion channel</keyword>
<evidence type="ECO:0000256" key="8">
    <source>
        <dbReference type="ARBA" id="ARBA00022837"/>
    </source>
</evidence>
<dbReference type="EMBL" id="JAERUA010000002">
    <property type="protein sequence ID" value="KAI1902898.1"/>
    <property type="molecule type" value="Genomic_DNA"/>
</dbReference>
<evidence type="ECO:0000256" key="12">
    <source>
        <dbReference type="ARBA" id="ARBA00023136"/>
    </source>
</evidence>
<evidence type="ECO:0000256" key="13">
    <source>
        <dbReference type="ARBA" id="ARBA00023303"/>
    </source>
</evidence>
<proteinExistence type="predicted"/>
<feature type="compositionally biased region" description="Basic and acidic residues" evidence="16">
    <location>
        <begin position="21"/>
        <end position="34"/>
    </location>
</feature>